<reference evidence="6 7" key="1">
    <citation type="submission" date="2021-12" db="EMBL/GenBank/DDBJ databases">
        <title>Genome sequence of Kibdelosporangium philippinense ATCC 49844.</title>
        <authorList>
            <person name="Fedorov E.A."/>
            <person name="Omeragic M."/>
            <person name="Shalygina K.F."/>
            <person name="Maclea K.S."/>
        </authorList>
    </citation>
    <scope>NUCLEOTIDE SEQUENCE [LARGE SCALE GENOMIC DNA]</scope>
    <source>
        <strain evidence="6 7">ATCC 49844</strain>
    </source>
</reference>
<dbReference type="InterPro" id="IPR027417">
    <property type="entry name" value="P-loop_NTPase"/>
</dbReference>
<dbReference type="InterPro" id="IPR050615">
    <property type="entry name" value="ATP-dep_DNA_Helicase"/>
</dbReference>
<dbReference type="CDD" id="cd17926">
    <property type="entry name" value="DEXHc_RE"/>
    <property type="match status" value="1"/>
</dbReference>
<dbReference type="EMBL" id="JAJVCN010000003">
    <property type="protein sequence ID" value="MCE7008788.1"/>
    <property type="molecule type" value="Genomic_DNA"/>
</dbReference>
<dbReference type="Pfam" id="PF04851">
    <property type="entry name" value="ResIII"/>
    <property type="match status" value="1"/>
</dbReference>
<dbReference type="Gene3D" id="3.40.50.300">
    <property type="entry name" value="P-loop containing nucleotide triphosphate hydrolases"/>
    <property type="match status" value="2"/>
</dbReference>
<sequence length="804" mass="87379">MKDDLQSAKAAGLAEELAELRALTTQLRAENTRLLRLLELTPKQAAPPGPIQTGFFEAHPGPVDRRSAPEVKVDFFAALFAARIDIYATRWENSRTGKAGWLPAVRGGWRKGVRHEDRDYLPLSKDVLRTHLTGDVHVGLYPLLDGDLCWWLAADFDGPMAMLDALAYLKAARACSVPAALEVSRSGVGAHAWVFFTAPVPAETARRLGTALLREAMAVRGRMDLASYDRLFPSQDVLPSGGVGNLIATPLQGKARQDGATAFLDLATMEPHDDQWAYLSSLGRISPAEVNRVARRAGGVTVGAAIDKIGAAVSTRIRTTAPPIVHAGLSSGIRLESGELTPALHATLKHAASMTNPVFYERQRLRMSTWDTPRFLRSYDETLDGGLILPRGLHDTVASLVEQAGSRLEVIDGRQAGEAREFTFAATLTRQQQDAVDDLRDHDLGVLVAPPGAGKTVMACAIIAAHATSTLVLVDRKTLADQWRTRISEMLGVKAGQLGGGRRKTRGVVDVVMLQTLARKTDIEELTSGYGLVVVDECHHIPAAAFEHAVKQIPASRWLGLTATPYRRDKLDDLIALQLGPIRHTITQPTRPGEDSTPQLELDTTAQRPKPVLRVHDTAYRYSGDADPTKPGGMAAIYRDLVANDARLTQVVDDVIAALKRDRHCLLLTQWTTHVERFAEELRRRSLDPIVLRGGMTATARRDALARLRPADGVPLLVVATGPFVGEGFDCPVLDTLFLAAPIAFKGRLVQYAGRILRAHPGKSTAEVHDYHDINTGVLASSLAKRAPGYVSLGFPDPRRAATR</sequence>
<evidence type="ECO:0000256" key="2">
    <source>
        <dbReference type="ARBA" id="ARBA00022801"/>
    </source>
</evidence>
<evidence type="ECO:0000256" key="1">
    <source>
        <dbReference type="ARBA" id="ARBA00022741"/>
    </source>
</evidence>
<dbReference type="PANTHER" id="PTHR11274">
    <property type="entry name" value="RAD25/XP-B DNA REPAIR HELICASE"/>
    <property type="match status" value="1"/>
</dbReference>
<keyword evidence="4" id="KW-0067">ATP-binding</keyword>
<dbReference type="GO" id="GO:0004386">
    <property type="term" value="F:helicase activity"/>
    <property type="evidence" value="ECO:0007669"/>
    <property type="project" value="UniProtKB-KW"/>
</dbReference>
<dbReference type="Proteomes" id="UP001521150">
    <property type="component" value="Unassembled WGS sequence"/>
</dbReference>
<evidence type="ECO:0000313" key="6">
    <source>
        <dbReference type="EMBL" id="MCE7008788.1"/>
    </source>
</evidence>
<keyword evidence="7" id="KW-1185">Reference proteome</keyword>
<dbReference type="Pfam" id="PF22548">
    <property type="entry name" value="AEP-TOTE"/>
    <property type="match status" value="1"/>
</dbReference>
<organism evidence="6 7">
    <name type="scientific">Kibdelosporangium philippinense</name>
    <dbReference type="NCBI Taxonomy" id="211113"/>
    <lineage>
        <taxon>Bacteria</taxon>
        <taxon>Bacillati</taxon>
        <taxon>Actinomycetota</taxon>
        <taxon>Actinomycetes</taxon>
        <taxon>Pseudonocardiales</taxon>
        <taxon>Pseudonocardiaceae</taxon>
        <taxon>Kibdelosporangium</taxon>
    </lineage>
</organism>
<evidence type="ECO:0000313" key="7">
    <source>
        <dbReference type="Proteomes" id="UP001521150"/>
    </source>
</evidence>
<accession>A0ABS8ZNK8</accession>
<keyword evidence="2" id="KW-0378">Hydrolase</keyword>
<dbReference type="CDD" id="cd18785">
    <property type="entry name" value="SF2_C"/>
    <property type="match status" value="1"/>
</dbReference>
<keyword evidence="1" id="KW-0547">Nucleotide-binding</keyword>
<keyword evidence="3 6" id="KW-0347">Helicase</keyword>
<feature type="domain" description="Helicase ATP-binding" evidence="5">
    <location>
        <begin position="436"/>
        <end position="583"/>
    </location>
</feature>
<protein>
    <submittedName>
        <fullName evidence="6">DEAD/DEAH box helicase</fullName>
    </submittedName>
</protein>
<dbReference type="SUPFAM" id="SSF52540">
    <property type="entry name" value="P-loop containing nucleoside triphosphate hydrolases"/>
    <property type="match status" value="2"/>
</dbReference>
<evidence type="ECO:0000256" key="4">
    <source>
        <dbReference type="ARBA" id="ARBA00022840"/>
    </source>
</evidence>
<dbReference type="PROSITE" id="PS51192">
    <property type="entry name" value="HELICASE_ATP_BIND_1"/>
    <property type="match status" value="1"/>
</dbReference>
<dbReference type="InterPro" id="IPR014001">
    <property type="entry name" value="Helicase_ATP-bd"/>
</dbReference>
<proteinExistence type="predicted"/>
<dbReference type="InterPro" id="IPR006935">
    <property type="entry name" value="Helicase/UvrB_N"/>
</dbReference>
<name>A0ABS8ZNK8_9PSEU</name>
<comment type="caution">
    <text evidence="6">The sequence shown here is derived from an EMBL/GenBank/DDBJ whole genome shotgun (WGS) entry which is preliminary data.</text>
</comment>
<dbReference type="SMART" id="SM00487">
    <property type="entry name" value="DEXDc"/>
    <property type="match status" value="1"/>
</dbReference>
<dbReference type="RefSeq" id="WP_233730253.1">
    <property type="nucleotide sequence ID" value="NZ_JAJVCN010000003.1"/>
</dbReference>
<dbReference type="PANTHER" id="PTHR11274:SF0">
    <property type="entry name" value="GENERAL TRANSCRIPTION AND DNA REPAIR FACTOR IIH HELICASE SUBUNIT XPB"/>
    <property type="match status" value="1"/>
</dbReference>
<evidence type="ECO:0000256" key="3">
    <source>
        <dbReference type="ARBA" id="ARBA00022806"/>
    </source>
</evidence>
<evidence type="ECO:0000259" key="5">
    <source>
        <dbReference type="PROSITE" id="PS51192"/>
    </source>
</evidence>
<dbReference type="InterPro" id="IPR054347">
    <property type="entry name" value="TOTE_primase"/>
</dbReference>
<gene>
    <name evidence="6" type="ORF">LWC34_39155</name>
</gene>